<keyword evidence="3" id="KW-1185">Reference proteome</keyword>
<feature type="transmembrane region" description="Helical" evidence="1">
    <location>
        <begin position="6"/>
        <end position="28"/>
    </location>
</feature>
<evidence type="ECO:0000313" key="2">
    <source>
        <dbReference type="EMBL" id="CAG8475316.1"/>
    </source>
</evidence>
<evidence type="ECO:0000256" key="1">
    <source>
        <dbReference type="SAM" id="Phobius"/>
    </source>
</evidence>
<evidence type="ECO:0000313" key="3">
    <source>
        <dbReference type="Proteomes" id="UP000789342"/>
    </source>
</evidence>
<accession>A0A9N8W530</accession>
<dbReference type="Proteomes" id="UP000789342">
    <property type="component" value="Unassembled WGS sequence"/>
</dbReference>
<keyword evidence="1" id="KW-0472">Membrane</keyword>
<comment type="caution">
    <text evidence="2">The sequence shown here is derived from an EMBL/GenBank/DDBJ whole genome shotgun (WGS) entry which is preliminary data.</text>
</comment>
<reference evidence="2" key="1">
    <citation type="submission" date="2021-06" db="EMBL/GenBank/DDBJ databases">
        <authorList>
            <person name="Kallberg Y."/>
            <person name="Tangrot J."/>
            <person name="Rosling A."/>
        </authorList>
    </citation>
    <scope>NUCLEOTIDE SEQUENCE</scope>
    <source>
        <strain evidence="2">CL551</strain>
    </source>
</reference>
<sequence>MVMNDVILLQICWVDLGIIKATMVNILYHGMIKNTSMSLHKYSGRIITKSTQQQQLYIETDIVNCKIYKAI</sequence>
<dbReference type="AlphaFoldDB" id="A0A9N8W530"/>
<gene>
    <name evidence="2" type="ORF">AMORRO_LOCUS2047</name>
</gene>
<protein>
    <submittedName>
        <fullName evidence="2">10280_t:CDS:1</fullName>
    </submittedName>
</protein>
<name>A0A9N8W530_9GLOM</name>
<organism evidence="2 3">
    <name type="scientific">Acaulospora morrowiae</name>
    <dbReference type="NCBI Taxonomy" id="94023"/>
    <lineage>
        <taxon>Eukaryota</taxon>
        <taxon>Fungi</taxon>
        <taxon>Fungi incertae sedis</taxon>
        <taxon>Mucoromycota</taxon>
        <taxon>Glomeromycotina</taxon>
        <taxon>Glomeromycetes</taxon>
        <taxon>Diversisporales</taxon>
        <taxon>Acaulosporaceae</taxon>
        <taxon>Acaulospora</taxon>
    </lineage>
</organism>
<keyword evidence="1" id="KW-0812">Transmembrane</keyword>
<keyword evidence="1" id="KW-1133">Transmembrane helix</keyword>
<proteinExistence type="predicted"/>
<dbReference type="EMBL" id="CAJVPV010000823">
    <property type="protein sequence ID" value="CAG8475316.1"/>
    <property type="molecule type" value="Genomic_DNA"/>
</dbReference>